<protein>
    <submittedName>
        <fullName evidence="1">11683_t:CDS:1</fullName>
    </submittedName>
</protein>
<accession>A0ACA9SIW6</accession>
<organism evidence="1 2">
    <name type="scientific">Racocetra persica</name>
    <dbReference type="NCBI Taxonomy" id="160502"/>
    <lineage>
        <taxon>Eukaryota</taxon>
        <taxon>Fungi</taxon>
        <taxon>Fungi incertae sedis</taxon>
        <taxon>Mucoromycota</taxon>
        <taxon>Glomeromycotina</taxon>
        <taxon>Glomeromycetes</taxon>
        <taxon>Diversisporales</taxon>
        <taxon>Gigasporaceae</taxon>
        <taxon>Racocetra</taxon>
    </lineage>
</organism>
<evidence type="ECO:0000313" key="2">
    <source>
        <dbReference type="Proteomes" id="UP000789920"/>
    </source>
</evidence>
<dbReference type="EMBL" id="CAJVQC010126058">
    <property type="protein sequence ID" value="CAG8840198.1"/>
    <property type="molecule type" value="Genomic_DNA"/>
</dbReference>
<feature type="non-terminal residue" evidence="1">
    <location>
        <position position="1"/>
    </location>
</feature>
<keyword evidence="2" id="KW-1185">Reference proteome</keyword>
<dbReference type="Proteomes" id="UP000789920">
    <property type="component" value="Unassembled WGS sequence"/>
</dbReference>
<reference evidence="1" key="1">
    <citation type="submission" date="2021-06" db="EMBL/GenBank/DDBJ databases">
        <authorList>
            <person name="Kallberg Y."/>
            <person name="Tangrot J."/>
            <person name="Rosling A."/>
        </authorList>
    </citation>
    <scope>NUCLEOTIDE SEQUENCE</scope>
    <source>
        <strain evidence="1">MA461A</strain>
    </source>
</reference>
<sequence>SKRTSIAVGKKKLEQAEKDLENGKKEVKLEVNDDEENKQIEL</sequence>
<comment type="caution">
    <text evidence="1">The sequence shown here is derived from an EMBL/GenBank/DDBJ whole genome shotgun (WGS) entry which is preliminary data.</text>
</comment>
<proteinExistence type="predicted"/>
<gene>
    <name evidence="1" type="ORF">RPERSI_LOCUS31341</name>
</gene>
<evidence type="ECO:0000313" key="1">
    <source>
        <dbReference type="EMBL" id="CAG8840198.1"/>
    </source>
</evidence>
<name>A0ACA9SIW6_9GLOM</name>